<accession>A0A6P1KF03</accession>
<dbReference type="AlphaFoldDB" id="A0A6P1KF03"/>
<evidence type="ECO:0000313" key="1">
    <source>
        <dbReference type="EMBL" id="QHG10749.1"/>
    </source>
</evidence>
<dbReference type="NCBIfam" id="NF038084">
    <property type="entry name" value="DHCW_cupin"/>
    <property type="match status" value="1"/>
</dbReference>
<proteinExistence type="predicted"/>
<sequence>MSQNIAFQHIDWTLIPKQEYRGETGSGFWQTIQFDGLRIRLVEYSAGYLADHWCQKGHFVYCELSRDCRRPKTLRQYPNEKQTIRGRS</sequence>
<protein>
    <submittedName>
        <fullName evidence="1">Uncharacterized protein</fullName>
    </submittedName>
</protein>
<name>A0A6P1KF03_FAUOS</name>
<dbReference type="EMBL" id="CP047227">
    <property type="protein sequence ID" value="QHG10749.1"/>
    <property type="molecule type" value="Genomic_DNA"/>
</dbReference>
<gene>
    <name evidence="1" type="ORF">GSF12_12215</name>
</gene>
<dbReference type="InterPro" id="IPR047713">
    <property type="entry name" value="DHCW_cupin"/>
</dbReference>
<organism evidence="1">
    <name type="scientific">Faucicola osloensis</name>
    <name type="common">Moraxella osloensis</name>
    <dbReference type="NCBI Taxonomy" id="34062"/>
    <lineage>
        <taxon>Bacteria</taxon>
        <taxon>Pseudomonadati</taxon>
        <taxon>Pseudomonadota</taxon>
        <taxon>Gammaproteobacteria</taxon>
        <taxon>Moraxellales</taxon>
        <taxon>Moraxellaceae</taxon>
        <taxon>Faucicola</taxon>
    </lineage>
</organism>
<keyword evidence="1" id="KW-0614">Plasmid</keyword>
<reference evidence="1" key="1">
    <citation type="journal article" date="2020" name="Microbiol. Resour. Announc.">
        <title>Complete Genome Sequence of Moraxella osloensis Strain YV1, Isolated from an Australian Wastewater Treatment Plant.</title>
        <authorList>
            <person name="Batinovic S."/>
            <person name="Rice D.T.F."/>
            <person name="Seviour R.J."/>
            <person name="Petrovski S."/>
        </authorList>
    </citation>
    <scope>NUCLEOTIDE SEQUENCE</scope>
    <source>
        <strain evidence="1">YV1</strain>
    </source>
</reference>
<geneLocation type="plasmid" evidence="1">
    <name>p1</name>
</geneLocation>